<protein>
    <submittedName>
        <fullName evidence="1">Uncharacterized protein</fullName>
    </submittedName>
</protein>
<dbReference type="EMBL" id="QTSX02001438">
    <property type="protein sequence ID" value="KAJ9082212.1"/>
    <property type="molecule type" value="Genomic_DNA"/>
</dbReference>
<comment type="caution">
    <text evidence="1">The sequence shown here is derived from an EMBL/GenBank/DDBJ whole genome shotgun (WGS) entry which is preliminary data.</text>
</comment>
<reference evidence="1" key="1">
    <citation type="submission" date="2022-04" db="EMBL/GenBank/DDBJ databases">
        <title>Genome of the entomopathogenic fungus Entomophthora muscae.</title>
        <authorList>
            <person name="Elya C."/>
            <person name="Lovett B.R."/>
            <person name="Lee E."/>
            <person name="Macias A.M."/>
            <person name="Hajek A.E."/>
            <person name="De Bivort B.L."/>
            <person name="Kasson M.T."/>
            <person name="De Fine Licht H.H."/>
            <person name="Stajich J.E."/>
        </authorList>
    </citation>
    <scope>NUCLEOTIDE SEQUENCE</scope>
    <source>
        <strain evidence="1">Berkeley</strain>
    </source>
</reference>
<gene>
    <name evidence="1" type="ORF">DSO57_1006325</name>
</gene>
<keyword evidence="2" id="KW-1185">Reference proteome</keyword>
<proteinExistence type="predicted"/>
<evidence type="ECO:0000313" key="2">
    <source>
        <dbReference type="Proteomes" id="UP001165960"/>
    </source>
</evidence>
<sequence length="135" mass="14989">MLVPLVKFVVYTLAPALVLIWCTTPDLWGRISHSIHHVGAHPYQFMHLLENIPECCQKLDLDDLKPSVLNSFPPMTPSPAPFPSEIPVSQAPEEDLVGQELGPKRALWLFGGMLSMGLDSYFPCLSATSSLWTPF</sequence>
<evidence type="ECO:0000313" key="1">
    <source>
        <dbReference type="EMBL" id="KAJ9082212.1"/>
    </source>
</evidence>
<accession>A0ACC2U622</accession>
<organism evidence="1 2">
    <name type="scientific">Entomophthora muscae</name>
    <dbReference type="NCBI Taxonomy" id="34485"/>
    <lineage>
        <taxon>Eukaryota</taxon>
        <taxon>Fungi</taxon>
        <taxon>Fungi incertae sedis</taxon>
        <taxon>Zoopagomycota</taxon>
        <taxon>Entomophthoromycotina</taxon>
        <taxon>Entomophthoromycetes</taxon>
        <taxon>Entomophthorales</taxon>
        <taxon>Entomophthoraceae</taxon>
        <taxon>Entomophthora</taxon>
    </lineage>
</organism>
<dbReference type="Proteomes" id="UP001165960">
    <property type="component" value="Unassembled WGS sequence"/>
</dbReference>
<name>A0ACC2U622_9FUNG</name>